<feature type="region of interest" description="Disordered" evidence="7">
    <location>
        <begin position="299"/>
        <end position="333"/>
    </location>
</feature>
<evidence type="ECO:0000256" key="3">
    <source>
        <dbReference type="ARBA" id="ARBA00022664"/>
    </source>
</evidence>
<keyword evidence="6" id="KW-0175">Coiled coil</keyword>
<feature type="coiled-coil region" evidence="6">
    <location>
        <begin position="176"/>
        <end position="203"/>
    </location>
</feature>
<dbReference type="PANTHER" id="PTHR15217">
    <property type="entry name" value="WILMS' TUMOR 1-ASSOCIATING PROTEIN"/>
    <property type="match status" value="1"/>
</dbReference>
<accession>A0A1Y1HYQ3</accession>
<evidence type="ECO:0000256" key="6">
    <source>
        <dbReference type="SAM" id="Coils"/>
    </source>
</evidence>
<feature type="region of interest" description="Disordered" evidence="7">
    <location>
        <begin position="1"/>
        <end position="36"/>
    </location>
</feature>
<feature type="compositionally biased region" description="Acidic residues" evidence="7">
    <location>
        <begin position="1"/>
        <end position="10"/>
    </location>
</feature>
<keyword evidence="3" id="KW-0507">mRNA processing</keyword>
<protein>
    <submittedName>
        <fullName evidence="8">Uncharacterized protein</fullName>
    </submittedName>
</protein>
<comment type="similarity">
    <text evidence="2">Belongs to the fl(2)d family.</text>
</comment>
<evidence type="ECO:0000256" key="4">
    <source>
        <dbReference type="ARBA" id="ARBA00023187"/>
    </source>
</evidence>
<dbReference type="GO" id="GO:0000381">
    <property type="term" value="P:regulation of alternative mRNA splicing, via spliceosome"/>
    <property type="evidence" value="ECO:0000318"/>
    <property type="project" value="GO_Central"/>
</dbReference>
<proteinExistence type="inferred from homology"/>
<dbReference type="Proteomes" id="UP000054558">
    <property type="component" value="Unassembled WGS sequence"/>
</dbReference>
<dbReference type="AlphaFoldDB" id="A0A1Y1HYQ3"/>
<organism evidence="8 9">
    <name type="scientific">Klebsormidium nitens</name>
    <name type="common">Green alga</name>
    <name type="synonym">Ulothrix nitens</name>
    <dbReference type="NCBI Taxonomy" id="105231"/>
    <lineage>
        <taxon>Eukaryota</taxon>
        <taxon>Viridiplantae</taxon>
        <taxon>Streptophyta</taxon>
        <taxon>Klebsormidiophyceae</taxon>
        <taxon>Klebsormidiales</taxon>
        <taxon>Klebsormidiaceae</taxon>
        <taxon>Klebsormidium</taxon>
    </lineage>
</organism>
<evidence type="ECO:0000256" key="5">
    <source>
        <dbReference type="ARBA" id="ARBA00023242"/>
    </source>
</evidence>
<dbReference type="GO" id="GO:0005634">
    <property type="term" value="C:nucleus"/>
    <property type="evidence" value="ECO:0000318"/>
    <property type="project" value="GO_Central"/>
</dbReference>
<dbReference type="OrthoDB" id="3366661at2759"/>
<keyword evidence="9" id="KW-1185">Reference proteome</keyword>
<keyword evidence="5" id="KW-0539">Nucleus</keyword>
<dbReference type="GO" id="GO:0008380">
    <property type="term" value="P:RNA splicing"/>
    <property type="evidence" value="ECO:0007669"/>
    <property type="project" value="UniProtKB-KW"/>
</dbReference>
<feature type="compositionally biased region" description="Basic and acidic residues" evidence="7">
    <location>
        <begin position="318"/>
        <end position="333"/>
    </location>
</feature>
<evidence type="ECO:0000256" key="1">
    <source>
        <dbReference type="ARBA" id="ARBA00004123"/>
    </source>
</evidence>
<evidence type="ECO:0000256" key="2">
    <source>
        <dbReference type="ARBA" id="ARBA00010313"/>
    </source>
</evidence>
<gene>
    <name evidence="8" type="ORF">KFL_000990210</name>
</gene>
<dbReference type="OMA" id="MASHSHI"/>
<comment type="subcellular location">
    <subcellularLocation>
        <location evidence="1">Nucleus</location>
    </subcellularLocation>
</comment>
<sequence>MFGGDDDFGDDVGISAPVSRKRPAEEDLDEEYETKKAHVADHATTTILNLRASLEQRDADLVVLQQKYATANAELERWRTAFKGNSILPGLAVAGGEPDPTVVIQEVLKMGVQHSRLREQLQVSKGKEDALLIKLTMKDKDVAELKTQLHDLKQLMHPKHTQARQLLLDPVLHLEFTKLKTELEASEKKLKEAQDDLAAVQFTPHSKNGKMLMAKCRTLQEENEEIGREMSEGKMHELENKLALQKQLNVEMKQGFKELQEYVDDLNDDCDKWQHVVYSLQKQLREKERALQKVQKQVEDMTRRLRSDAPQTQAIEGRPSERTDLKDSVKVET</sequence>
<dbReference type="InterPro" id="IPR033757">
    <property type="entry name" value="WTAP"/>
</dbReference>
<reference evidence="8 9" key="1">
    <citation type="journal article" date="2014" name="Nat. Commun.">
        <title>Klebsormidium flaccidum genome reveals primary factors for plant terrestrial adaptation.</title>
        <authorList>
            <person name="Hori K."/>
            <person name="Maruyama F."/>
            <person name="Fujisawa T."/>
            <person name="Togashi T."/>
            <person name="Yamamoto N."/>
            <person name="Seo M."/>
            <person name="Sato S."/>
            <person name="Yamada T."/>
            <person name="Mori H."/>
            <person name="Tajima N."/>
            <person name="Moriyama T."/>
            <person name="Ikeuchi M."/>
            <person name="Watanabe M."/>
            <person name="Wada H."/>
            <person name="Kobayashi K."/>
            <person name="Saito M."/>
            <person name="Masuda T."/>
            <person name="Sasaki-Sekimoto Y."/>
            <person name="Mashiguchi K."/>
            <person name="Awai K."/>
            <person name="Shimojima M."/>
            <person name="Masuda S."/>
            <person name="Iwai M."/>
            <person name="Nobusawa T."/>
            <person name="Narise T."/>
            <person name="Kondo S."/>
            <person name="Saito H."/>
            <person name="Sato R."/>
            <person name="Murakawa M."/>
            <person name="Ihara Y."/>
            <person name="Oshima-Yamada Y."/>
            <person name="Ohtaka K."/>
            <person name="Satoh M."/>
            <person name="Sonobe K."/>
            <person name="Ishii M."/>
            <person name="Ohtani R."/>
            <person name="Kanamori-Sato M."/>
            <person name="Honoki R."/>
            <person name="Miyazaki D."/>
            <person name="Mochizuki H."/>
            <person name="Umetsu J."/>
            <person name="Higashi K."/>
            <person name="Shibata D."/>
            <person name="Kamiya Y."/>
            <person name="Sato N."/>
            <person name="Nakamura Y."/>
            <person name="Tabata S."/>
            <person name="Ida S."/>
            <person name="Kurokawa K."/>
            <person name="Ohta H."/>
        </authorList>
    </citation>
    <scope>NUCLEOTIDE SEQUENCE [LARGE SCALE GENOMIC DNA]</scope>
    <source>
        <strain evidence="8 9">NIES-2285</strain>
    </source>
</reference>
<dbReference type="PANTHER" id="PTHR15217:SF0">
    <property type="entry name" value="PRE-MRNA-SPLICING REGULATOR WTAP"/>
    <property type="match status" value="1"/>
</dbReference>
<dbReference type="GO" id="GO:0016556">
    <property type="term" value="P:mRNA modification"/>
    <property type="evidence" value="ECO:0007669"/>
    <property type="project" value="InterPro"/>
</dbReference>
<name>A0A1Y1HYQ3_KLENI</name>
<evidence type="ECO:0000313" key="8">
    <source>
        <dbReference type="EMBL" id="GAQ82071.1"/>
    </source>
</evidence>
<dbReference type="Pfam" id="PF17098">
    <property type="entry name" value="Wtap"/>
    <property type="match status" value="1"/>
</dbReference>
<evidence type="ECO:0000313" key="9">
    <source>
        <dbReference type="Proteomes" id="UP000054558"/>
    </source>
</evidence>
<dbReference type="STRING" id="105231.A0A1Y1HYQ3"/>
<dbReference type="GO" id="GO:0006397">
    <property type="term" value="P:mRNA processing"/>
    <property type="evidence" value="ECO:0007669"/>
    <property type="project" value="UniProtKB-KW"/>
</dbReference>
<keyword evidence="4" id="KW-0508">mRNA splicing</keyword>
<dbReference type="EMBL" id="DF237048">
    <property type="protein sequence ID" value="GAQ82071.1"/>
    <property type="molecule type" value="Genomic_DNA"/>
</dbReference>
<evidence type="ECO:0000256" key="7">
    <source>
        <dbReference type="SAM" id="MobiDB-lite"/>
    </source>
</evidence>